<feature type="compositionally biased region" description="Basic and acidic residues" evidence="1">
    <location>
        <begin position="151"/>
        <end position="160"/>
    </location>
</feature>
<feature type="region of interest" description="Disordered" evidence="1">
    <location>
        <begin position="136"/>
        <end position="202"/>
    </location>
</feature>
<dbReference type="Pfam" id="PF19457">
    <property type="entry name" value="DUF5994"/>
    <property type="match status" value="1"/>
</dbReference>
<comment type="caution">
    <text evidence="2">The sequence shown here is derived from an EMBL/GenBank/DDBJ whole genome shotgun (WGS) entry which is preliminary data.</text>
</comment>
<name>A0ABW1F8L2_9ACTN</name>
<dbReference type="EMBL" id="JBHSOD010000095">
    <property type="protein sequence ID" value="MFC5890762.1"/>
    <property type="molecule type" value="Genomic_DNA"/>
</dbReference>
<sequence length="202" mass="21497">MTVIDGATLATPEPALRFSLAPDGPRAGRLDGAWWPRSHDLPSELPALAAELDERWGRVAGITVNPAQWLTVPRRIPVAGHTVHAGHTVPASWFTAVQDQHTISVRSHLARRLTLLVVPPRTGAVAAARLMAEAADPANTRTASELLADEPSAKMPDRRGIVWPVRDPSVSAWGSARWGGPSSPPGRSGTGPRPTTGDADHR</sequence>
<evidence type="ECO:0000256" key="1">
    <source>
        <dbReference type="SAM" id="MobiDB-lite"/>
    </source>
</evidence>
<accession>A0ABW1F8L2</accession>
<keyword evidence="3" id="KW-1185">Reference proteome</keyword>
<organism evidence="2 3">
    <name type="scientific">Kitasatospora aburaviensis</name>
    <dbReference type="NCBI Taxonomy" id="67265"/>
    <lineage>
        <taxon>Bacteria</taxon>
        <taxon>Bacillati</taxon>
        <taxon>Actinomycetota</taxon>
        <taxon>Actinomycetes</taxon>
        <taxon>Kitasatosporales</taxon>
        <taxon>Streptomycetaceae</taxon>
        <taxon>Kitasatospora</taxon>
    </lineage>
</organism>
<dbReference type="RefSeq" id="WP_313764548.1">
    <property type="nucleotide sequence ID" value="NZ_BAAAVH010000116.1"/>
</dbReference>
<evidence type="ECO:0000313" key="3">
    <source>
        <dbReference type="Proteomes" id="UP001596067"/>
    </source>
</evidence>
<gene>
    <name evidence="2" type="ORF">ACFP0N_38010</name>
</gene>
<feature type="compositionally biased region" description="Low complexity" evidence="1">
    <location>
        <begin position="171"/>
        <end position="202"/>
    </location>
</feature>
<reference evidence="3" key="1">
    <citation type="journal article" date="2019" name="Int. J. Syst. Evol. Microbiol.">
        <title>The Global Catalogue of Microorganisms (GCM) 10K type strain sequencing project: providing services to taxonomists for standard genome sequencing and annotation.</title>
        <authorList>
            <consortium name="The Broad Institute Genomics Platform"/>
            <consortium name="The Broad Institute Genome Sequencing Center for Infectious Disease"/>
            <person name="Wu L."/>
            <person name="Ma J."/>
        </authorList>
    </citation>
    <scope>NUCLEOTIDE SEQUENCE [LARGE SCALE GENOMIC DNA]</scope>
    <source>
        <strain evidence="3">CGMCC 4.1469</strain>
    </source>
</reference>
<dbReference type="Proteomes" id="UP001596067">
    <property type="component" value="Unassembled WGS sequence"/>
</dbReference>
<protein>
    <submittedName>
        <fullName evidence="2">DUF5994 family protein</fullName>
    </submittedName>
</protein>
<proteinExistence type="predicted"/>
<dbReference type="InterPro" id="IPR046036">
    <property type="entry name" value="DUF5994"/>
</dbReference>
<evidence type="ECO:0000313" key="2">
    <source>
        <dbReference type="EMBL" id="MFC5890762.1"/>
    </source>
</evidence>